<evidence type="ECO:0000256" key="3">
    <source>
        <dbReference type="ARBA" id="ARBA00022741"/>
    </source>
</evidence>
<keyword evidence="5 7" id="KW-0067">ATP-binding</keyword>
<evidence type="ECO:0000256" key="5">
    <source>
        <dbReference type="ARBA" id="ARBA00022840"/>
    </source>
</evidence>
<dbReference type="SMART" id="SM00212">
    <property type="entry name" value="UBCc"/>
    <property type="match status" value="1"/>
</dbReference>
<reference evidence="10" key="1">
    <citation type="submission" date="2024-06" db="EMBL/GenBank/DDBJ databases">
        <authorList>
            <person name="Liu X."/>
            <person name="Lenzi L."/>
            <person name="Haldenby T S."/>
            <person name="Uol C."/>
        </authorList>
    </citation>
    <scope>NUCLEOTIDE SEQUENCE</scope>
</reference>
<gene>
    <name evidence="10" type="ORF">CDAUBV1_LOCUS16418</name>
</gene>
<dbReference type="GO" id="GO:0005524">
    <property type="term" value="F:ATP binding"/>
    <property type="evidence" value="ECO:0007669"/>
    <property type="project" value="UniProtKB-UniRule"/>
</dbReference>
<evidence type="ECO:0000256" key="7">
    <source>
        <dbReference type="RuleBase" id="RU362109"/>
    </source>
</evidence>
<evidence type="ECO:0000259" key="9">
    <source>
        <dbReference type="PROSITE" id="PS50127"/>
    </source>
</evidence>
<keyword evidence="4 7" id="KW-0833">Ubl conjugation pathway</keyword>
<dbReference type="InterPro" id="IPR023313">
    <property type="entry name" value="UBQ-conjugating_AS"/>
</dbReference>
<dbReference type="FunFam" id="3.10.110.10:FF:000031">
    <property type="entry name" value="Ubiquitin-conjugating enzyme E2 22"/>
    <property type="match status" value="1"/>
</dbReference>
<evidence type="ECO:0000256" key="1">
    <source>
        <dbReference type="ARBA" id="ARBA00012486"/>
    </source>
</evidence>
<dbReference type="EMBL" id="CAXLJL010000822">
    <property type="protein sequence ID" value="CAL5141148.1"/>
    <property type="molecule type" value="Genomic_DNA"/>
</dbReference>
<evidence type="ECO:0000256" key="2">
    <source>
        <dbReference type="ARBA" id="ARBA00022679"/>
    </source>
</evidence>
<accession>A0AAV2TYL6</accession>
<evidence type="ECO:0000313" key="11">
    <source>
        <dbReference type="Proteomes" id="UP001497525"/>
    </source>
</evidence>
<dbReference type="SUPFAM" id="SSF54495">
    <property type="entry name" value="UBC-like"/>
    <property type="match status" value="1"/>
</dbReference>
<dbReference type="Pfam" id="PF00179">
    <property type="entry name" value="UQ_con"/>
    <property type="match status" value="1"/>
</dbReference>
<dbReference type="EC" id="2.3.2.23" evidence="1"/>
<name>A0AAV2TYL6_CALDB</name>
<evidence type="ECO:0000256" key="4">
    <source>
        <dbReference type="ARBA" id="ARBA00022786"/>
    </source>
</evidence>
<evidence type="ECO:0000256" key="6">
    <source>
        <dbReference type="PROSITE-ProRule" id="PRU10133"/>
    </source>
</evidence>
<sequence>MENIYPHVVKRISKEIHEVLSSPIEGVQVIVNDQDLTDIQAIIDGPTDTPYEGGKFRIKLVISDGYPNNPPKGYFFTKVFHPNIAPLTGEICVNTLKRDWKSDLGLRHILLTIKCLLMDPNPESALNEEAGRLLLEDYDEYVAQARLYTDIHARHHFPGDQQNSQPVSNGATEISAKPAQNGSDQGKILRDTNGPSPKKPAGKSGHRQMSAVKKALKRL</sequence>
<feature type="region of interest" description="Disordered" evidence="8">
    <location>
        <begin position="156"/>
        <end position="219"/>
    </location>
</feature>
<keyword evidence="2" id="KW-0808">Transferase</keyword>
<proteinExistence type="inferred from homology"/>
<dbReference type="AlphaFoldDB" id="A0AAV2TYL6"/>
<dbReference type="GO" id="GO:0061631">
    <property type="term" value="F:ubiquitin conjugating enzyme activity"/>
    <property type="evidence" value="ECO:0007669"/>
    <property type="project" value="UniProtKB-EC"/>
</dbReference>
<dbReference type="PROSITE" id="PS00183">
    <property type="entry name" value="UBC_1"/>
    <property type="match status" value="1"/>
</dbReference>
<protein>
    <recommendedName>
        <fullName evidence="1">E2 ubiquitin-conjugating enzyme</fullName>
        <ecNumber evidence="1">2.3.2.23</ecNumber>
    </recommendedName>
</protein>
<dbReference type="Gene3D" id="3.10.110.10">
    <property type="entry name" value="Ubiquitin Conjugating Enzyme"/>
    <property type="match status" value="1"/>
</dbReference>
<evidence type="ECO:0000256" key="8">
    <source>
        <dbReference type="SAM" id="MobiDB-lite"/>
    </source>
</evidence>
<dbReference type="InterPro" id="IPR000608">
    <property type="entry name" value="UBC"/>
</dbReference>
<organism evidence="10 11">
    <name type="scientific">Calicophoron daubneyi</name>
    <name type="common">Rumen fluke</name>
    <name type="synonym">Paramphistomum daubneyi</name>
    <dbReference type="NCBI Taxonomy" id="300641"/>
    <lineage>
        <taxon>Eukaryota</taxon>
        <taxon>Metazoa</taxon>
        <taxon>Spiralia</taxon>
        <taxon>Lophotrochozoa</taxon>
        <taxon>Platyhelminthes</taxon>
        <taxon>Trematoda</taxon>
        <taxon>Digenea</taxon>
        <taxon>Plagiorchiida</taxon>
        <taxon>Pronocephalata</taxon>
        <taxon>Paramphistomoidea</taxon>
        <taxon>Paramphistomidae</taxon>
        <taxon>Calicophoron</taxon>
    </lineage>
</organism>
<dbReference type="PANTHER" id="PTHR24067">
    <property type="entry name" value="UBIQUITIN-CONJUGATING ENZYME E2"/>
    <property type="match status" value="1"/>
</dbReference>
<dbReference type="InterPro" id="IPR016135">
    <property type="entry name" value="UBQ-conjugating_enzyme/RWD"/>
</dbReference>
<dbReference type="PROSITE" id="PS50127">
    <property type="entry name" value="UBC_2"/>
    <property type="match status" value="1"/>
</dbReference>
<evidence type="ECO:0000313" key="10">
    <source>
        <dbReference type="EMBL" id="CAL5141148.1"/>
    </source>
</evidence>
<dbReference type="InterPro" id="IPR050113">
    <property type="entry name" value="Ub_conjugating_enzyme"/>
</dbReference>
<keyword evidence="3 7" id="KW-0547">Nucleotide-binding</keyword>
<comment type="caution">
    <text evidence="10">The sequence shown here is derived from an EMBL/GenBank/DDBJ whole genome shotgun (WGS) entry which is preliminary data.</text>
</comment>
<dbReference type="CDD" id="cd23804">
    <property type="entry name" value="UBCc_UBE2S"/>
    <property type="match status" value="1"/>
</dbReference>
<dbReference type="Proteomes" id="UP001497525">
    <property type="component" value="Unassembled WGS sequence"/>
</dbReference>
<comment type="similarity">
    <text evidence="7">Belongs to the ubiquitin-conjugating enzyme family.</text>
</comment>
<feature type="active site" description="Glycyl thioester intermediate" evidence="6">
    <location>
        <position position="92"/>
    </location>
</feature>
<feature type="domain" description="UBC core" evidence="9">
    <location>
        <begin position="7"/>
        <end position="154"/>
    </location>
</feature>
<feature type="compositionally biased region" description="Polar residues" evidence="8">
    <location>
        <begin position="160"/>
        <end position="184"/>
    </location>
</feature>